<keyword evidence="2" id="KW-1185">Reference proteome</keyword>
<dbReference type="PROSITE" id="PS51257">
    <property type="entry name" value="PROKAR_LIPOPROTEIN"/>
    <property type="match status" value="1"/>
</dbReference>
<dbReference type="RefSeq" id="WP_096992359.1">
    <property type="nucleotide sequence ID" value="NZ_JBHSII010000001.1"/>
</dbReference>
<gene>
    <name evidence="1" type="ORF">VTH8203_00643</name>
</gene>
<accession>A0A240EED0</accession>
<reference evidence="2" key="1">
    <citation type="submission" date="2016-06" db="EMBL/GenBank/DDBJ databases">
        <authorList>
            <person name="Rodrigo-Torres L."/>
            <person name="Arahal R.D."/>
            <person name="Lucena T."/>
        </authorList>
    </citation>
    <scope>NUCLEOTIDE SEQUENCE [LARGE SCALE GENOMIC DNA]</scope>
    <source>
        <strain evidence="2">CECT8203</strain>
    </source>
</reference>
<name>A0A240EED0_9VIBR</name>
<dbReference type="EMBL" id="OANU01000004">
    <property type="protein sequence ID" value="SNX47042.1"/>
    <property type="molecule type" value="Genomic_DNA"/>
</dbReference>
<proteinExistence type="predicted"/>
<protein>
    <recommendedName>
        <fullName evidence="3">DUF2989 domain-containing protein</fullName>
    </recommendedName>
</protein>
<dbReference type="InterPro" id="IPR021372">
    <property type="entry name" value="DUF2989"/>
</dbReference>
<dbReference type="AlphaFoldDB" id="A0A240EED0"/>
<sequence>MKLPYLLTILAATSLLSGCFETRKNTDQLCENEPKLNCSSLNINDGQCRVARTDLIWHRNEMLNDPSEANQVKDYHLLKEYRKCLELASQIQPIEQADLKSKRFNALMYSIEEQDRITRELANSTSPETLYFLWSETGSHAAKRRFLAMENTGALDTGSMQYALATHYISRDKLKTYRLLNRSLELSKGGKEVNKEVIKSLASVTQSLDRPRESYLWAMVGKEFEVPIASDSELRLLFGLTEEDYQLLNDQAERVAKLIDNGSYTSDSILER</sequence>
<dbReference type="Proteomes" id="UP000219336">
    <property type="component" value="Unassembled WGS sequence"/>
</dbReference>
<dbReference type="Pfam" id="PF11207">
    <property type="entry name" value="DUF2989"/>
    <property type="match status" value="1"/>
</dbReference>
<evidence type="ECO:0000313" key="1">
    <source>
        <dbReference type="EMBL" id="SNX47042.1"/>
    </source>
</evidence>
<dbReference type="OrthoDB" id="5900133at2"/>
<evidence type="ECO:0000313" key="2">
    <source>
        <dbReference type="Proteomes" id="UP000219336"/>
    </source>
</evidence>
<evidence type="ECO:0008006" key="3">
    <source>
        <dbReference type="Google" id="ProtNLM"/>
    </source>
</evidence>
<organism evidence="1 2">
    <name type="scientific">Vibrio thalassae</name>
    <dbReference type="NCBI Taxonomy" id="1243014"/>
    <lineage>
        <taxon>Bacteria</taxon>
        <taxon>Pseudomonadati</taxon>
        <taxon>Pseudomonadota</taxon>
        <taxon>Gammaproteobacteria</taxon>
        <taxon>Vibrionales</taxon>
        <taxon>Vibrionaceae</taxon>
        <taxon>Vibrio</taxon>
    </lineage>
</organism>